<organism evidence="1 2">
    <name type="scientific">Triparma laevis f. inornata</name>
    <dbReference type="NCBI Taxonomy" id="1714386"/>
    <lineage>
        <taxon>Eukaryota</taxon>
        <taxon>Sar</taxon>
        <taxon>Stramenopiles</taxon>
        <taxon>Ochrophyta</taxon>
        <taxon>Bolidophyceae</taxon>
        <taxon>Parmales</taxon>
        <taxon>Triparmaceae</taxon>
        <taxon>Triparma</taxon>
    </lineage>
</organism>
<dbReference type="PANTHER" id="PTHR45661">
    <property type="entry name" value="SURFACE ANTIGEN"/>
    <property type="match status" value="1"/>
</dbReference>
<dbReference type="AlphaFoldDB" id="A0A9W7BBS1"/>
<dbReference type="InterPro" id="IPR032675">
    <property type="entry name" value="LRR_dom_sf"/>
</dbReference>
<protein>
    <submittedName>
        <fullName evidence="1">Uncharacterized protein</fullName>
    </submittedName>
</protein>
<dbReference type="EMBL" id="BLQM01000403">
    <property type="protein sequence ID" value="GMH87929.1"/>
    <property type="molecule type" value="Genomic_DNA"/>
</dbReference>
<dbReference type="PANTHER" id="PTHR45661:SF3">
    <property type="entry name" value="IG-LIKE DOMAIN-CONTAINING PROTEIN"/>
    <property type="match status" value="1"/>
</dbReference>
<comment type="caution">
    <text evidence="1">The sequence shown here is derived from an EMBL/GenBank/DDBJ whole genome shotgun (WGS) entry which is preliminary data.</text>
</comment>
<dbReference type="Pfam" id="PF13306">
    <property type="entry name" value="LRR_5"/>
    <property type="match status" value="2"/>
</dbReference>
<sequence length="311" mass="35421">MPPPPLTTLEITNLSASKYSMLYEVRMAIQPTEDKTTDKVHLKLLDPSIKILEGGLGVRSLGDFSFWMCPKLKEVYLPMVETDVESAFYETKIITLEIKDFEGDYGSDWEKVGTRLWNYGKQSLVHLILSDPKVKVMNEESKISCSNNLTKVTLLHVEEVGPCIFDFCRRLCEIQFPKVKELGYNCLDSCNDLEVVNCPSLEVIGSSSFESCLFALKLVLPMVKTVHLAAFYECYDLRHLQLHPEFEIVPYSDGYDPPSVYPSTFDNCYTLQALAASTNFQDHRPHNLGTLSNGIRGYLKWRMTMDVNKEI</sequence>
<accession>A0A9W7BBS1</accession>
<reference evidence="2" key="1">
    <citation type="journal article" date="2023" name="Commun. Biol.">
        <title>Genome analysis of Parmales, the sister group of diatoms, reveals the evolutionary specialization of diatoms from phago-mixotrophs to photoautotrophs.</title>
        <authorList>
            <person name="Ban H."/>
            <person name="Sato S."/>
            <person name="Yoshikawa S."/>
            <person name="Yamada K."/>
            <person name="Nakamura Y."/>
            <person name="Ichinomiya M."/>
            <person name="Sato N."/>
            <person name="Blanc-Mathieu R."/>
            <person name="Endo H."/>
            <person name="Kuwata A."/>
            <person name="Ogata H."/>
        </authorList>
    </citation>
    <scope>NUCLEOTIDE SEQUENCE [LARGE SCALE GENOMIC DNA]</scope>
</reference>
<proteinExistence type="predicted"/>
<dbReference type="Proteomes" id="UP001162640">
    <property type="component" value="Unassembled WGS sequence"/>
</dbReference>
<name>A0A9W7BBS1_9STRA</name>
<evidence type="ECO:0000313" key="1">
    <source>
        <dbReference type="EMBL" id="GMH87929.1"/>
    </source>
</evidence>
<dbReference type="SUPFAM" id="SSF52058">
    <property type="entry name" value="L domain-like"/>
    <property type="match status" value="1"/>
</dbReference>
<gene>
    <name evidence="1" type="ORF">TL16_g11005</name>
</gene>
<dbReference type="InterPro" id="IPR053139">
    <property type="entry name" value="Surface_bspA-like"/>
</dbReference>
<evidence type="ECO:0000313" key="2">
    <source>
        <dbReference type="Proteomes" id="UP001162640"/>
    </source>
</evidence>
<dbReference type="Gene3D" id="3.80.10.10">
    <property type="entry name" value="Ribonuclease Inhibitor"/>
    <property type="match status" value="1"/>
</dbReference>
<dbReference type="InterPro" id="IPR026906">
    <property type="entry name" value="LRR_5"/>
</dbReference>